<dbReference type="EMBL" id="RXNR01000031">
    <property type="protein sequence ID" value="RTQ92477.1"/>
    <property type="molecule type" value="Genomic_DNA"/>
</dbReference>
<evidence type="ECO:0000313" key="2">
    <source>
        <dbReference type="EMBL" id="RTQ92477.1"/>
    </source>
</evidence>
<keyword evidence="1" id="KW-0472">Membrane</keyword>
<name>A0A431URR0_9BACI</name>
<sequence>MLLLGLLTLSIALMTFGLAEFLVSNVTNKRWVKVTGVVTTIIGVLLFLGVAVYFLFVVLPTL</sequence>
<dbReference type="Proteomes" id="UP000276349">
    <property type="component" value="Unassembled WGS sequence"/>
</dbReference>
<keyword evidence="1" id="KW-1133">Transmembrane helix</keyword>
<accession>A0A431URR0</accession>
<keyword evidence="3" id="KW-1185">Reference proteome</keyword>
<reference evidence="2 3" key="1">
    <citation type="submission" date="2018-12" db="EMBL/GenBank/DDBJ databases">
        <authorList>
            <person name="Yu L."/>
        </authorList>
    </citation>
    <scope>NUCLEOTIDE SEQUENCE [LARGE SCALE GENOMIC DNA]</scope>
    <source>
        <strain evidence="2 3">S5H2222</strain>
    </source>
</reference>
<evidence type="ECO:0008006" key="4">
    <source>
        <dbReference type="Google" id="ProtNLM"/>
    </source>
</evidence>
<feature type="transmembrane region" description="Helical" evidence="1">
    <location>
        <begin position="35"/>
        <end position="59"/>
    </location>
</feature>
<dbReference type="RefSeq" id="WP_126294658.1">
    <property type="nucleotide sequence ID" value="NZ_RXNR01000031.1"/>
</dbReference>
<proteinExistence type="predicted"/>
<evidence type="ECO:0000256" key="1">
    <source>
        <dbReference type="SAM" id="Phobius"/>
    </source>
</evidence>
<dbReference type="AlphaFoldDB" id="A0A431URR0"/>
<comment type="caution">
    <text evidence="2">The sequence shown here is derived from an EMBL/GenBank/DDBJ whole genome shotgun (WGS) entry which is preliminary data.</text>
</comment>
<protein>
    <recommendedName>
        <fullName evidence="4">DUF2768 domain-containing protein</fullName>
    </recommendedName>
</protein>
<evidence type="ECO:0000313" key="3">
    <source>
        <dbReference type="Proteomes" id="UP000276349"/>
    </source>
</evidence>
<keyword evidence="1" id="KW-0812">Transmembrane</keyword>
<gene>
    <name evidence="2" type="ORF">EKG35_11755</name>
</gene>
<organism evidence="2 3">
    <name type="scientific">Lysinibacillus telephonicus</name>
    <dbReference type="NCBI Taxonomy" id="1714840"/>
    <lineage>
        <taxon>Bacteria</taxon>
        <taxon>Bacillati</taxon>
        <taxon>Bacillota</taxon>
        <taxon>Bacilli</taxon>
        <taxon>Bacillales</taxon>
        <taxon>Bacillaceae</taxon>
        <taxon>Lysinibacillus</taxon>
    </lineage>
</organism>